<dbReference type="PANTHER" id="PTHR11741:SF0">
    <property type="entry name" value="ELONGATION FACTOR TS, MITOCHONDRIAL"/>
    <property type="match status" value="1"/>
</dbReference>
<dbReference type="InterPro" id="IPR036402">
    <property type="entry name" value="EF-Ts_dimer_sf"/>
</dbReference>
<comment type="similarity">
    <text evidence="1 4">Belongs to the EF-Ts family.</text>
</comment>
<reference evidence="6 7" key="1">
    <citation type="submission" date="2016-02" db="EMBL/GenBank/DDBJ databases">
        <title>Genome analysis of coral dinoflagellate symbionts highlights evolutionary adaptations to a symbiotic lifestyle.</title>
        <authorList>
            <person name="Aranda M."/>
            <person name="Li Y."/>
            <person name="Liew Y.J."/>
            <person name="Baumgarten S."/>
            <person name="Simakov O."/>
            <person name="Wilson M."/>
            <person name="Piel J."/>
            <person name="Ashoor H."/>
            <person name="Bougouffa S."/>
            <person name="Bajic V.B."/>
            <person name="Ryu T."/>
            <person name="Ravasi T."/>
            <person name="Bayer T."/>
            <person name="Micklem G."/>
            <person name="Kim H."/>
            <person name="Bhak J."/>
            <person name="Lajeunesse T.C."/>
            <person name="Voolstra C.R."/>
        </authorList>
    </citation>
    <scope>NUCLEOTIDE SEQUENCE [LARGE SCALE GENOMIC DNA]</scope>
    <source>
        <strain evidence="6 7">CCMP2467</strain>
    </source>
</reference>
<dbReference type="SUPFAM" id="SSF54713">
    <property type="entry name" value="Elongation factor Ts (EF-Ts), dimerisation domain"/>
    <property type="match status" value="1"/>
</dbReference>
<accession>A0A1Q9CKH2</accession>
<keyword evidence="7" id="KW-1185">Reference proteome</keyword>
<dbReference type="CDD" id="cd14275">
    <property type="entry name" value="UBA_EF-Ts"/>
    <property type="match status" value="1"/>
</dbReference>
<keyword evidence="2 4" id="KW-0251">Elongation factor</keyword>
<dbReference type="EMBL" id="LSRX01001117">
    <property type="protein sequence ID" value="OLP83419.1"/>
    <property type="molecule type" value="Genomic_DNA"/>
</dbReference>
<organism evidence="6 7">
    <name type="scientific">Symbiodinium microadriaticum</name>
    <name type="common">Dinoflagellate</name>
    <name type="synonym">Zooxanthella microadriatica</name>
    <dbReference type="NCBI Taxonomy" id="2951"/>
    <lineage>
        <taxon>Eukaryota</taxon>
        <taxon>Sar</taxon>
        <taxon>Alveolata</taxon>
        <taxon>Dinophyceae</taxon>
        <taxon>Suessiales</taxon>
        <taxon>Symbiodiniaceae</taxon>
        <taxon>Symbiodinium</taxon>
    </lineage>
</organism>
<dbReference type="InterPro" id="IPR001816">
    <property type="entry name" value="Transl_elong_EFTs/EF1B"/>
</dbReference>
<dbReference type="GO" id="GO:0003746">
    <property type="term" value="F:translation elongation factor activity"/>
    <property type="evidence" value="ECO:0007669"/>
    <property type="project" value="UniProtKB-UniRule"/>
</dbReference>
<evidence type="ECO:0000256" key="1">
    <source>
        <dbReference type="ARBA" id="ARBA00005532"/>
    </source>
</evidence>
<dbReference type="GO" id="GO:0005739">
    <property type="term" value="C:mitochondrion"/>
    <property type="evidence" value="ECO:0007669"/>
    <property type="project" value="UniProtKB-SubCell"/>
</dbReference>
<dbReference type="PANTHER" id="PTHR11741">
    <property type="entry name" value="ELONGATION FACTOR TS"/>
    <property type="match status" value="1"/>
</dbReference>
<dbReference type="Pfam" id="PF00889">
    <property type="entry name" value="EF_TS"/>
    <property type="match status" value="1"/>
</dbReference>
<dbReference type="SUPFAM" id="SSF46934">
    <property type="entry name" value="UBA-like"/>
    <property type="match status" value="1"/>
</dbReference>
<dbReference type="GO" id="GO:0070125">
    <property type="term" value="P:mitochondrial translational elongation"/>
    <property type="evidence" value="ECO:0007669"/>
    <property type="project" value="TreeGrafter"/>
</dbReference>
<dbReference type="HAMAP" id="MF_00050">
    <property type="entry name" value="EF_Ts"/>
    <property type="match status" value="1"/>
</dbReference>
<dbReference type="Gene3D" id="1.10.8.10">
    <property type="entry name" value="DNA helicase RuvA subunit, C-terminal domain"/>
    <property type="match status" value="1"/>
</dbReference>
<evidence type="ECO:0000259" key="5">
    <source>
        <dbReference type="Pfam" id="PF00889"/>
    </source>
</evidence>
<comment type="caution">
    <text evidence="6">The sequence shown here is derived from an EMBL/GenBank/DDBJ whole genome shotgun (WGS) entry which is preliminary data.</text>
</comment>
<gene>
    <name evidence="6" type="primary">tsf</name>
    <name evidence="6" type="ORF">AK812_SmicGene35824</name>
</gene>
<dbReference type="AlphaFoldDB" id="A0A1Q9CKH2"/>
<feature type="domain" description="Translation elongation factor EFTs/EF1B dimerisation" evidence="5">
    <location>
        <begin position="112"/>
        <end position="269"/>
    </location>
</feature>
<dbReference type="Gene3D" id="3.30.479.20">
    <property type="entry name" value="Elongation factor Ts, dimerisation domain"/>
    <property type="match status" value="1"/>
</dbReference>
<keyword evidence="4" id="KW-0496">Mitochondrion</keyword>
<sequence>MCMRNLLKLPGAWCSSRRSLVELCSRARPSPACFKAARHGFCAVSAARVKELRDRTGASMGKPSSQCREALKESGDLEEAVEWLKKRGVRSMEKRAAESMEALLSLGLDKNGVIVELRAETDFVTRNELFQQTLRHLAKMLAAEPETADAGIEAALAMRVADGPERPPQLREGAPLSEALLELGSVLGEKLVLANVHFLKAPAEGVVAGYVHPKFADSLSGTGRMAGLVSVSGGRCDSGALHRIASRLARHVVAAQPRFLHVGSVPEVENSKVVHISGSNLRDVGDRGRADKSATGEAPTTTPVIVEVDETAPPDVISEIKDLVIDFEEQTTAWYHTLPTHVQRFPLMGKLTPGVNWHVRQDRKYLDPTPLEELKTKNHEYIRGKIEMNKIDDRWEFILDEIIGEVKMGRMNGPFAAPDWWPTLTAAPRHEGVNKLLPLPHDDPFIAMAVSIEQAGSDGNAKIRRGNPVADTYGVIYTDAYFKLGEKIYRPGDDDLPNWDSNATKDIENGWANISDALSRFEEIDVGFFEVPGIDALHIFAPTRPPPMGNVGLPEHRAETLRKEREVFKAAYLEQLGPRKAGLANDQVIQKVLDGKTSKFYQESVLACQELVAPQTGEKEKALPVSEWLEAEARSLSLGAGDLQVEDFKLAVL</sequence>
<dbReference type="Proteomes" id="UP000186817">
    <property type="component" value="Unassembled WGS sequence"/>
</dbReference>
<dbReference type="InterPro" id="IPR014039">
    <property type="entry name" value="Transl_elong_EFTs/EF1B_dimer"/>
</dbReference>
<name>A0A1Q9CKH2_SYMMI</name>
<protein>
    <recommendedName>
        <fullName evidence="4">Elongation factor Ts, mitochondrial</fullName>
        <shortName evidence="4">EF-Ts</shortName>
        <shortName evidence="4">EF-TsMt</shortName>
    </recommendedName>
</protein>
<evidence type="ECO:0000256" key="3">
    <source>
        <dbReference type="ARBA" id="ARBA00022917"/>
    </source>
</evidence>
<evidence type="ECO:0000256" key="2">
    <source>
        <dbReference type="ARBA" id="ARBA00022768"/>
    </source>
</evidence>
<keyword evidence="3 4" id="KW-0648">Protein biosynthesis</keyword>
<comment type="subcellular location">
    <subcellularLocation>
        <location evidence="4">Mitochondrion</location>
    </subcellularLocation>
</comment>
<dbReference type="OrthoDB" id="277235at2759"/>
<dbReference type="InterPro" id="IPR009060">
    <property type="entry name" value="UBA-like_sf"/>
</dbReference>
<comment type="function">
    <text evidence="4">Associates with the EF-Tu.GDP complex and induces the exchange of GDP to GTP. It remains bound to the aminoacyl-tRNA.EF-Tu.GTP complex up to the GTP hydrolysis stage on the ribosome.</text>
</comment>
<evidence type="ECO:0000313" key="6">
    <source>
        <dbReference type="EMBL" id="OLP83419.1"/>
    </source>
</evidence>
<evidence type="ECO:0000313" key="7">
    <source>
        <dbReference type="Proteomes" id="UP000186817"/>
    </source>
</evidence>
<proteinExistence type="inferred from homology"/>
<evidence type="ECO:0000256" key="4">
    <source>
        <dbReference type="HAMAP-Rule" id="MF_03135"/>
    </source>
</evidence>